<accession>A0A4S1XDB8</accession>
<protein>
    <submittedName>
        <fullName evidence="2">Uncharacterized protein</fullName>
    </submittedName>
</protein>
<gene>
    <name evidence="2" type="ORF">E5A73_12650</name>
</gene>
<dbReference type="RefSeq" id="WP_135964166.1">
    <property type="nucleotide sequence ID" value="NZ_SRXT01000004.1"/>
</dbReference>
<evidence type="ECO:0000256" key="1">
    <source>
        <dbReference type="SAM" id="Phobius"/>
    </source>
</evidence>
<feature type="transmembrane region" description="Helical" evidence="1">
    <location>
        <begin position="6"/>
        <end position="26"/>
    </location>
</feature>
<organism evidence="2 3">
    <name type="scientific">Sphingomonas gei</name>
    <dbReference type="NCBI Taxonomy" id="1395960"/>
    <lineage>
        <taxon>Bacteria</taxon>
        <taxon>Pseudomonadati</taxon>
        <taxon>Pseudomonadota</taxon>
        <taxon>Alphaproteobacteria</taxon>
        <taxon>Sphingomonadales</taxon>
        <taxon>Sphingomonadaceae</taxon>
        <taxon>Sphingomonas</taxon>
    </lineage>
</organism>
<feature type="transmembrane region" description="Helical" evidence="1">
    <location>
        <begin position="47"/>
        <end position="67"/>
    </location>
</feature>
<reference evidence="2 3" key="1">
    <citation type="submission" date="2019-04" db="EMBL/GenBank/DDBJ databases">
        <title>Sphingomonas psychrotolerans sp. nov., isolated from soil in the Tianshan Mountains, Xinjiang, China.</title>
        <authorList>
            <person name="Luo Y."/>
            <person name="Sheng H."/>
        </authorList>
    </citation>
    <scope>NUCLEOTIDE SEQUENCE [LARGE SCALE GENOMIC DNA]</scope>
    <source>
        <strain evidence="2 3">ZFGT-11</strain>
    </source>
</reference>
<comment type="caution">
    <text evidence="2">The sequence shown here is derived from an EMBL/GenBank/DDBJ whole genome shotgun (WGS) entry which is preliminary data.</text>
</comment>
<evidence type="ECO:0000313" key="3">
    <source>
        <dbReference type="Proteomes" id="UP000306147"/>
    </source>
</evidence>
<sequence>MNGAPAIAFTLVAGTLIMLSGTHMMLKPAFQRRPDRPPPSRELVRTWGFVSFVVGAFAVFSAFSQFVPE</sequence>
<keyword evidence="3" id="KW-1185">Reference proteome</keyword>
<dbReference type="Proteomes" id="UP000306147">
    <property type="component" value="Unassembled WGS sequence"/>
</dbReference>
<dbReference type="EMBL" id="SRXT01000004">
    <property type="protein sequence ID" value="TGX53663.1"/>
    <property type="molecule type" value="Genomic_DNA"/>
</dbReference>
<keyword evidence="1" id="KW-0472">Membrane</keyword>
<keyword evidence="1" id="KW-0812">Transmembrane</keyword>
<evidence type="ECO:0000313" key="2">
    <source>
        <dbReference type="EMBL" id="TGX53663.1"/>
    </source>
</evidence>
<proteinExistence type="predicted"/>
<name>A0A4S1XDB8_9SPHN</name>
<keyword evidence="1" id="KW-1133">Transmembrane helix</keyword>
<dbReference type="AlphaFoldDB" id="A0A4S1XDB8"/>